<comment type="caution">
    <text evidence="2">The sequence shown here is derived from an EMBL/GenBank/DDBJ whole genome shotgun (WGS) entry which is preliminary data.</text>
</comment>
<organism evidence="2 3">
    <name type="scientific">Apiospora aurea</name>
    <dbReference type="NCBI Taxonomy" id="335848"/>
    <lineage>
        <taxon>Eukaryota</taxon>
        <taxon>Fungi</taxon>
        <taxon>Dikarya</taxon>
        <taxon>Ascomycota</taxon>
        <taxon>Pezizomycotina</taxon>
        <taxon>Sordariomycetes</taxon>
        <taxon>Xylariomycetidae</taxon>
        <taxon>Amphisphaeriales</taxon>
        <taxon>Apiosporaceae</taxon>
        <taxon>Apiospora</taxon>
    </lineage>
</organism>
<keyword evidence="3" id="KW-1185">Reference proteome</keyword>
<protein>
    <submittedName>
        <fullName evidence="2">Uncharacterized protein</fullName>
    </submittedName>
</protein>
<dbReference type="RefSeq" id="XP_066692997.1">
    <property type="nucleotide sequence ID" value="XM_066850759.1"/>
</dbReference>
<proteinExistence type="predicted"/>
<evidence type="ECO:0000256" key="1">
    <source>
        <dbReference type="SAM" id="MobiDB-lite"/>
    </source>
</evidence>
<name>A0ABR1PT92_9PEZI</name>
<gene>
    <name evidence="2" type="ORF">PG986_014537</name>
</gene>
<dbReference type="GeneID" id="92083821"/>
<sequence length="414" mass="45174">MATTTVVSTANTTTSSLAGRLKYPRTDPKYAQSFGTEAFHQRQSLGPIKYQSTGWTVVGLVAEKWEKLRGPLHSFIQEKRPVWVAKKPKGEPGECTGNDLPHYILDCFLLGLDQGHASPYVAAISPETWFFKMIGVHLTRSHLLSPDGFKCFGLPAKVVAPPGSVANDEKDQTKARVDRLGSFFDGPLLPTWQHALLRLDEDRCQGVTAKKTGEGPLTSFAGFHGGLRKGLVWDCDTFNGIGIEIRHGNHVVTSATLGGVLRLGGEMYAMTVRHALILRDPTATTSDATVDDMDDHEDFLQFFDEASEGSSETLSEDLEQEVGETSTGSDAAESQIARRADLGLRMPMMDGLDWILKKAPKWAANRDFTPLGDEKGDEQVVIKTPLGLKEAKFVSTAILGVPHTPKPHHVLLGS</sequence>
<feature type="region of interest" description="Disordered" evidence="1">
    <location>
        <begin position="310"/>
        <end position="332"/>
    </location>
</feature>
<accession>A0ABR1PT92</accession>
<evidence type="ECO:0000313" key="3">
    <source>
        <dbReference type="Proteomes" id="UP001391051"/>
    </source>
</evidence>
<reference evidence="2 3" key="1">
    <citation type="submission" date="2023-01" db="EMBL/GenBank/DDBJ databases">
        <title>Analysis of 21 Apiospora genomes using comparative genomics revels a genus with tremendous synthesis potential of carbohydrate active enzymes and secondary metabolites.</title>
        <authorList>
            <person name="Sorensen T."/>
        </authorList>
    </citation>
    <scope>NUCLEOTIDE SEQUENCE [LARGE SCALE GENOMIC DNA]</scope>
    <source>
        <strain evidence="2 3">CBS 24483</strain>
    </source>
</reference>
<dbReference type="EMBL" id="JAQQWE010000010">
    <property type="protein sequence ID" value="KAK7937669.1"/>
    <property type="molecule type" value="Genomic_DNA"/>
</dbReference>
<dbReference type="Proteomes" id="UP001391051">
    <property type="component" value="Unassembled WGS sequence"/>
</dbReference>
<evidence type="ECO:0000313" key="2">
    <source>
        <dbReference type="EMBL" id="KAK7937669.1"/>
    </source>
</evidence>